<dbReference type="CDD" id="cd02440">
    <property type="entry name" value="AdoMet_MTases"/>
    <property type="match status" value="1"/>
</dbReference>
<accession>A0A397JJI9</accession>
<dbReference type="STRING" id="1348612.A0A397JJI9"/>
<dbReference type="EMBL" id="PQFF01000039">
    <property type="protein sequence ID" value="RHZ86968.1"/>
    <property type="molecule type" value="Genomic_DNA"/>
</dbReference>
<dbReference type="InterPro" id="IPR029063">
    <property type="entry name" value="SAM-dependent_MTases_sf"/>
</dbReference>
<dbReference type="AlphaFoldDB" id="A0A397JJI9"/>
<organism evidence="2 3">
    <name type="scientific">Diversispora epigaea</name>
    <dbReference type="NCBI Taxonomy" id="1348612"/>
    <lineage>
        <taxon>Eukaryota</taxon>
        <taxon>Fungi</taxon>
        <taxon>Fungi incertae sedis</taxon>
        <taxon>Mucoromycota</taxon>
        <taxon>Glomeromycotina</taxon>
        <taxon>Glomeromycetes</taxon>
        <taxon>Diversisporales</taxon>
        <taxon>Diversisporaceae</taxon>
        <taxon>Diversispora</taxon>
    </lineage>
</organism>
<evidence type="ECO:0000313" key="3">
    <source>
        <dbReference type="Proteomes" id="UP000266861"/>
    </source>
</evidence>
<proteinExistence type="predicted"/>
<gene>
    <name evidence="2" type="ORF">Glove_41g104</name>
</gene>
<keyword evidence="3" id="KW-1185">Reference proteome</keyword>
<dbReference type="Pfam" id="PF13649">
    <property type="entry name" value="Methyltransf_25"/>
    <property type="match status" value="1"/>
</dbReference>
<name>A0A397JJI9_9GLOM</name>
<evidence type="ECO:0000313" key="2">
    <source>
        <dbReference type="EMBL" id="RHZ86968.1"/>
    </source>
</evidence>
<dbReference type="PANTHER" id="PTHR43591:SF110">
    <property type="entry name" value="RHODANESE DOMAIN-CONTAINING PROTEIN"/>
    <property type="match status" value="1"/>
</dbReference>
<dbReference type="SUPFAM" id="SSF53335">
    <property type="entry name" value="S-adenosyl-L-methionine-dependent methyltransferases"/>
    <property type="match status" value="1"/>
</dbReference>
<sequence length="493" mass="57767">MTYFYDDPRKKYIYNKSNPYSKKNITNNSCQKINMGITYSKRTLKFEKAYKTECNNNNNNDQLSKKKPSRKVISASSSHVAPLIFFSDDCNINNVNINNKNNENNVCDLKRSSCNHQPFDASLTFPRSCLKRFTRNSSFLLNSNLFNSTNNDGSINNNDLINNNESKNNKWYSTISSPPQFYLIPKKFNGFEDLSSRKYLPFPNIPNIPTLKKTVSQEFDVQNLFPNNDDEIDRLHSQHYLYRHIWGNNFSAPIEEVLKVKGSRALEIGCGPGTFIFEMSHQFEKAKFTGIDKIPMFPTEIKPQNSHFVVGDILKKLPFEDSTFDYVCIRLIGFRFLFTEEDWNNKIIKELIRITKPGGWVEFMVKDLKLYNEGPKTTYFRNFAAELLYKHHDFKIPEIPKLLDQTNQFTPVQMDEKNVPIGSWGGNNGKFHLDLIKWEIKNLRKYLEFALELECKGETYEDLNEKFLEEVEAEGRKVYTRCLRYWTMKKFPN</sequence>
<dbReference type="InterPro" id="IPR041698">
    <property type="entry name" value="Methyltransf_25"/>
</dbReference>
<protein>
    <recommendedName>
        <fullName evidence="1">Methyltransferase domain-containing protein</fullName>
    </recommendedName>
</protein>
<feature type="domain" description="Methyltransferase" evidence="1">
    <location>
        <begin position="266"/>
        <end position="359"/>
    </location>
</feature>
<dbReference type="Gene3D" id="3.40.50.150">
    <property type="entry name" value="Vaccinia Virus protein VP39"/>
    <property type="match status" value="1"/>
</dbReference>
<dbReference type="PANTHER" id="PTHR43591">
    <property type="entry name" value="METHYLTRANSFERASE"/>
    <property type="match status" value="1"/>
</dbReference>
<dbReference type="OrthoDB" id="2013972at2759"/>
<evidence type="ECO:0000259" key="1">
    <source>
        <dbReference type="Pfam" id="PF13649"/>
    </source>
</evidence>
<dbReference type="Proteomes" id="UP000266861">
    <property type="component" value="Unassembled WGS sequence"/>
</dbReference>
<reference evidence="2 3" key="1">
    <citation type="submission" date="2018-08" db="EMBL/GenBank/DDBJ databases">
        <title>Genome and evolution of the arbuscular mycorrhizal fungus Diversispora epigaea (formerly Glomus versiforme) and its bacterial endosymbionts.</title>
        <authorList>
            <person name="Sun X."/>
            <person name="Fei Z."/>
            <person name="Harrison M."/>
        </authorList>
    </citation>
    <scope>NUCLEOTIDE SEQUENCE [LARGE SCALE GENOMIC DNA]</scope>
    <source>
        <strain evidence="2 3">IT104</strain>
    </source>
</reference>
<comment type="caution">
    <text evidence="2">The sequence shown here is derived from an EMBL/GenBank/DDBJ whole genome shotgun (WGS) entry which is preliminary data.</text>
</comment>